<dbReference type="SUPFAM" id="SSF74650">
    <property type="entry name" value="Galactose mutarotase-like"/>
    <property type="match status" value="1"/>
</dbReference>
<dbReference type="Proteomes" id="UP000821837">
    <property type="component" value="Chromosome 1"/>
</dbReference>
<keyword evidence="3" id="KW-1185">Reference proteome</keyword>
<accession>A0A9D4QGZ2</accession>
<comment type="caution">
    <text evidence="2">The sequence shown here is derived from an EMBL/GenBank/DDBJ whole genome shotgun (WGS) entry which is preliminary data.</text>
</comment>
<feature type="compositionally biased region" description="Basic and acidic residues" evidence="1">
    <location>
        <begin position="127"/>
        <end position="138"/>
    </location>
</feature>
<dbReference type="GO" id="GO:0005975">
    <property type="term" value="P:carbohydrate metabolic process"/>
    <property type="evidence" value="ECO:0007669"/>
    <property type="project" value="InterPro"/>
</dbReference>
<proteinExistence type="predicted"/>
<dbReference type="InterPro" id="IPR011013">
    <property type="entry name" value="Gal_mutarotase_sf_dom"/>
</dbReference>
<protein>
    <submittedName>
        <fullName evidence="2">Uncharacterized protein</fullName>
    </submittedName>
</protein>
<sequence length="152" mass="16694">MQASGLQYPLPPNLHLLTLEPVGGNRAIVRLEHLYPGVKDNRLNKPASVSLKNMLVPYTVTSAEENRAVGARVLAQHDQVPLRDEGLRDGVIQPNPAAPSGGASERHSRHWRLFPHNDVVAHRRPAFHGDGESGRDPDVSGDARTQELRLTD</sequence>
<organism evidence="2 3">
    <name type="scientific">Rhipicephalus sanguineus</name>
    <name type="common">Brown dog tick</name>
    <name type="synonym">Ixodes sanguineus</name>
    <dbReference type="NCBI Taxonomy" id="34632"/>
    <lineage>
        <taxon>Eukaryota</taxon>
        <taxon>Metazoa</taxon>
        <taxon>Ecdysozoa</taxon>
        <taxon>Arthropoda</taxon>
        <taxon>Chelicerata</taxon>
        <taxon>Arachnida</taxon>
        <taxon>Acari</taxon>
        <taxon>Parasitiformes</taxon>
        <taxon>Ixodida</taxon>
        <taxon>Ixodoidea</taxon>
        <taxon>Ixodidae</taxon>
        <taxon>Rhipicephalinae</taxon>
        <taxon>Rhipicephalus</taxon>
        <taxon>Rhipicephalus</taxon>
    </lineage>
</organism>
<name>A0A9D4QGZ2_RHISA</name>
<dbReference type="AlphaFoldDB" id="A0A9D4QGZ2"/>
<evidence type="ECO:0000256" key="1">
    <source>
        <dbReference type="SAM" id="MobiDB-lite"/>
    </source>
</evidence>
<gene>
    <name evidence="2" type="ORF">HPB52_006180</name>
</gene>
<evidence type="ECO:0000313" key="3">
    <source>
        <dbReference type="Proteomes" id="UP000821837"/>
    </source>
</evidence>
<dbReference type="EMBL" id="JABSTV010001245">
    <property type="protein sequence ID" value="KAH7982628.1"/>
    <property type="molecule type" value="Genomic_DNA"/>
</dbReference>
<dbReference type="VEuPathDB" id="VectorBase:RSAN_044261"/>
<dbReference type="GO" id="GO:0003824">
    <property type="term" value="F:catalytic activity"/>
    <property type="evidence" value="ECO:0007669"/>
    <property type="project" value="InterPro"/>
</dbReference>
<reference evidence="2" key="2">
    <citation type="submission" date="2021-09" db="EMBL/GenBank/DDBJ databases">
        <authorList>
            <person name="Jia N."/>
            <person name="Wang J."/>
            <person name="Shi W."/>
            <person name="Du L."/>
            <person name="Sun Y."/>
            <person name="Zhan W."/>
            <person name="Jiang J."/>
            <person name="Wang Q."/>
            <person name="Zhang B."/>
            <person name="Ji P."/>
            <person name="Sakyi L.B."/>
            <person name="Cui X."/>
            <person name="Yuan T."/>
            <person name="Jiang B."/>
            <person name="Yang W."/>
            <person name="Lam T.T.-Y."/>
            <person name="Chang Q."/>
            <person name="Ding S."/>
            <person name="Wang X."/>
            <person name="Zhu J."/>
            <person name="Ruan X."/>
            <person name="Zhao L."/>
            <person name="Wei J."/>
            <person name="Que T."/>
            <person name="Du C."/>
            <person name="Cheng J."/>
            <person name="Dai P."/>
            <person name="Han X."/>
            <person name="Huang E."/>
            <person name="Gao Y."/>
            <person name="Liu J."/>
            <person name="Shao H."/>
            <person name="Ye R."/>
            <person name="Li L."/>
            <person name="Wei W."/>
            <person name="Wang X."/>
            <person name="Wang C."/>
            <person name="Huo Q."/>
            <person name="Li W."/>
            <person name="Guo W."/>
            <person name="Chen H."/>
            <person name="Chen S."/>
            <person name="Zhou L."/>
            <person name="Zhou L."/>
            <person name="Ni X."/>
            <person name="Tian J."/>
            <person name="Zhou Y."/>
            <person name="Sheng Y."/>
            <person name="Liu T."/>
            <person name="Pan Y."/>
            <person name="Xia L."/>
            <person name="Li J."/>
            <person name="Zhao F."/>
            <person name="Cao W."/>
        </authorList>
    </citation>
    <scope>NUCLEOTIDE SEQUENCE</scope>
    <source>
        <strain evidence="2">Rsan-2018</strain>
        <tissue evidence="2">Larvae</tissue>
    </source>
</reference>
<dbReference type="GO" id="GO:0030246">
    <property type="term" value="F:carbohydrate binding"/>
    <property type="evidence" value="ECO:0007669"/>
    <property type="project" value="InterPro"/>
</dbReference>
<reference evidence="2" key="1">
    <citation type="journal article" date="2020" name="Cell">
        <title>Large-Scale Comparative Analyses of Tick Genomes Elucidate Their Genetic Diversity and Vector Capacities.</title>
        <authorList>
            <consortium name="Tick Genome and Microbiome Consortium (TIGMIC)"/>
            <person name="Jia N."/>
            <person name="Wang J."/>
            <person name="Shi W."/>
            <person name="Du L."/>
            <person name="Sun Y."/>
            <person name="Zhan W."/>
            <person name="Jiang J.F."/>
            <person name="Wang Q."/>
            <person name="Zhang B."/>
            <person name="Ji P."/>
            <person name="Bell-Sakyi L."/>
            <person name="Cui X.M."/>
            <person name="Yuan T.T."/>
            <person name="Jiang B.G."/>
            <person name="Yang W.F."/>
            <person name="Lam T.T."/>
            <person name="Chang Q.C."/>
            <person name="Ding S.J."/>
            <person name="Wang X.J."/>
            <person name="Zhu J.G."/>
            <person name="Ruan X.D."/>
            <person name="Zhao L."/>
            <person name="Wei J.T."/>
            <person name="Ye R.Z."/>
            <person name="Que T.C."/>
            <person name="Du C.H."/>
            <person name="Zhou Y.H."/>
            <person name="Cheng J.X."/>
            <person name="Dai P.F."/>
            <person name="Guo W.B."/>
            <person name="Han X.H."/>
            <person name="Huang E.J."/>
            <person name="Li L.F."/>
            <person name="Wei W."/>
            <person name="Gao Y.C."/>
            <person name="Liu J.Z."/>
            <person name="Shao H.Z."/>
            <person name="Wang X."/>
            <person name="Wang C.C."/>
            <person name="Yang T.C."/>
            <person name="Huo Q.B."/>
            <person name="Li W."/>
            <person name="Chen H.Y."/>
            <person name="Chen S.E."/>
            <person name="Zhou L.G."/>
            <person name="Ni X.B."/>
            <person name="Tian J.H."/>
            <person name="Sheng Y."/>
            <person name="Liu T."/>
            <person name="Pan Y.S."/>
            <person name="Xia L.Y."/>
            <person name="Li J."/>
            <person name="Zhao F."/>
            <person name="Cao W.C."/>
        </authorList>
    </citation>
    <scope>NUCLEOTIDE SEQUENCE</scope>
    <source>
        <strain evidence="2">Rsan-2018</strain>
    </source>
</reference>
<evidence type="ECO:0000313" key="2">
    <source>
        <dbReference type="EMBL" id="KAH7982628.1"/>
    </source>
</evidence>
<feature type="region of interest" description="Disordered" evidence="1">
    <location>
        <begin position="124"/>
        <end position="152"/>
    </location>
</feature>
<feature type="region of interest" description="Disordered" evidence="1">
    <location>
        <begin position="84"/>
        <end position="108"/>
    </location>
</feature>
<dbReference type="Gene3D" id="2.60.40.1360">
    <property type="match status" value="1"/>
</dbReference>